<reference evidence="8" key="1">
    <citation type="journal article" date="2004" name="J. Bacteriol.">
        <title>An evolutionary hot spot: the pNGR234b replicon of Rhizobium sp. strain NGR234.</title>
        <authorList>
            <person name="Streit W.R."/>
            <person name="Schmitz R.A."/>
            <person name="Perret X."/>
            <person name="Staehelin C."/>
            <person name="Deakin W.J."/>
            <person name="Raasch C."/>
            <person name="Liesegang H."/>
            <person name="Broughton W.J."/>
        </authorList>
    </citation>
    <scope>NUCLEOTIDE SEQUENCE [LARGE SCALE GENOMIC DNA]</scope>
    <source>
        <strain evidence="8">NBRC 101917 / NGR234</strain>
    </source>
</reference>
<dbReference type="Pfam" id="PF02653">
    <property type="entry name" value="BPD_transp_2"/>
    <property type="match status" value="1"/>
</dbReference>
<dbReference type="PATRIC" id="fig|394.7.peg.556"/>
<accession>C3KN02</accession>
<proteinExistence type="predicted"/>
<reference evidence="7 8" key="2">
    <citation type="journal article" date="2009" name="Appl. Environ. Microbiol.">
        <title>Rhizobium sp. strain NGR234 possesses a remarkable number of secretion systems.</title>
        <authorList>
            <person name="Schmeisser C."/>
            <person name="Liesegang H."/>
            <person name="Krysciak D."/>
            <person name="Bakkou N."/>
            <person name="Le Quere A."/>
            <person name="Wollherr A."/>
            <person name="Heinemeyer I."/>
            <person name="Morgenstern B."/>
            <person name="Pommerening-Roeser A."/>
            <person name="Flores M."/>
            <person name="Palacios R."/>
            <person name="Brenner S."/>
            <person name="Gottschalk G."/>
            <person name="Schmitz R.A."/>
            <person name="Broughton W.J."/>
            <person name="Perret X."/>
            <person name="Strittmatter A.W."/>
            <person name="Streit W.R."/>
        </authorList>
    </citation>
    <scope>NUCLEOTIDE SEQUENCE [LARGE SCALE GENOMIC DNA]</scope>
    <source>
        <strain evidence="8">NBRC 101917 / NGR234</strain>
    </source>
</reference>
<feature type="transmembrane region" description="Helical" evidence="6">
    <location>
        <begin position="114"/>
        <end position="138"/>
    </location>
</feature>
<dbReference type="GO" id="GO:0022857">
    <property type="term" value="F:transmembrane transporter activity"/>
    <property type="evidence" value="ECO:0007669"/>
    <property type="project" value="InterPro"/>
</dbReference>
<dbReference type="OrthoDB" id="7157592at2"/>
<dbReference type="KEGG" id="rhi:NGR_b01080"/>
<dbReference type="CDD" id="cd06579">
    <property type="entry name" value="TM_PBP1_transp_AraH_like"/>
    <property type="match status" value="1"/>
</dbReference>
<feature type="transmembrane region" description="Helical" evidence="6">
    <location>
        <begin position="33"/>
        <end position="50"/>
    </location>
</feature>
<dbReference type="AlphaFoldDB" id="C3KN02"/>
<evidence type="ECO:0000256" key="2">
    <source>
        <dbReference type="ARBA" id="ARBA00022475"/>
    </source>
</evidence>
<dbReference type="EMBL" id="CP000874">
    <property type="protein sequence ID" value="ACP21575.1"/>
    <property type="molecule type" value="Genomic_DNA"/>
</dbReference>
<evidence type="ECO:0000313" key="7">
    <source>
        <dbReference type="EMBL" id="ACP21575.1"/>
    </source>
</evidence>
<comment type="subcellular location">
    <subcellularLocation>
        <location evidence="1">Cell membrane</location>
        <topology evidence="1">Multi-pass membrane protein</topology>
    </subcellularLocation>
</comment>
<dbReference type="InterPro" id="IPR001851">
    <property type="entry name" value="ABC_transp_permease"/>
</dbReference>
<keyword evidence="3 6" id="KW-0812">Transmembrane</keyword>
<keyword evidence="5 6" id="KW-0472">Membrane</keyword>
<sequence>MNKREIHAKGGAADRLSAPAGASHLMGRFGDQLVPAIFLIALVITLSLVSPNFLSVGNFLDIARVVSIIGIMAVGMTIVILTGGIDLSVGSTFALASVVAASLIPGSFSDAPRILAFVLPVPFAILAGLLVGAAVGFINGFIIAKSRVEPFIVTLATMAFVRGLTYLFTGGFPTIFRPMPPLFEWFGQGYVFGLPTPTIFFALVVLIGVWITRRTTFGRSIYAIGGNEEASRLSGIKVQSIKIWAYTLMGALAALSGIILASRVGAAQPTAGLTYELDVIAGVVIGGTSLLGGRGSIMSTVLGVFILGVISNGLNIAGVPTYYQYVVKGLLLISAVGFDSYLRKMQRN</sequence>
<dbReference type="PANTHER" id="PTHR32196">
    <property type="entry name" value="ABC TRANSPORTER PERMEASE PROTEIN YPHD-RELATED-RELATED"/>
    <property type="match status" value="1"/>
</dbReference>
<gene>
    <name evidence="7" type="ordered locus">NGR_b01080</name>
</gene>
<feature type="transmembrane region" description="Helical" evidence="6">
    <location>
        <begin position="189"/>
        <end position="211"/>
    </location>
</feature>
<dbReference type="HOGENOM" id="CLU_028880_2_2_5"/>
<keyword evidence="8" id="KW-1185">Reference proteome</keyword>
<keyword evidence="4 6" id="KW-1133">Transmembrane helix</keyword>
<organism evidence="7 8">
    <name type="scientific">Sinorhizobium fredii (strain NBRC 101917 / NGR234)</name>
    <dbReference type="NCBI Taxonomy" id="394"/>
    <lineage>
        <taxon>Bacteria</taxon>
        <taxon>Pseudomonadati</taxon>
        <taxon>Pseudomonadota</taxon>
        <taxon>Alphaproteobacteria</taxon>
        <taxon>Hyphomicrobiales</taxon>
        <taxon>Rhizobiaceae</taxon>
        <taxon>Sinorhizobium/Ensifer group</taxon>
        <taxon>Sinorhizobium</taxon>
    </lineage>
</organism>
<evidence type="ECO:0000256" key="4">
    <source>
        <dbReference type="ARBA" id="ARBA00022989"/>
    </source>
</evidence>
<evidence type="ECO:0000256" key="1">
    <source>
        <dbReference type="ARBA" id="ARBA00004651"/>
    </source>
</evidence>
<evidence type="ECO:0000313" key="8">
    <source>
        <dbReference type="Proteomes" id="UP000001054"/>
    </source>
</evidence>
<keyword evidence="7" id="KW-0614">Plasmid</keyword>
<dbReference type="GO" id="GO:0005886">
    <property type="term" value="C:plasma membrane"/>
    <property type="evidence" value="ECO:0007669"/>
    <property type="project" value="UniProtKB-SubCell"/>
</dbReference>
<geneLocation type="plasmid" evidence="8">
    <name>sym pNGR234b</name>
</geneLocation>
<dbReference type="PANTHER" id="PTHR32196:SF72">
    <property type="entry name" value="RIBOSE IMPORT PERMEASE PROTEIN RBSC"/>
    <property type="match status" value="1"/>
</dbReference>
<keyword evidence="2" id="KW-1003">Cell membrane</keyword>
<feature type="transmembrane region" description="Helical" evidence="6">
    <location>
        <begin position="243"/>
        <end position="261"/>
    </location>
</feature>
<dbReference type="Proteomes" id="UP000001054">
    <property type="component" value="Plasmid pNGR234b"/>
</dbReference>
<protein>
    <submittedName>
        <fullName evidence="7">Ribose ABC transporter</fullName>
    </submittedName>
</protein>
<name>C3KN02_SINFN</name>
<feature type="transmembrane region" description="Helical" evidence="6">
    <location>
        <begin position="298"/>
        <end position="316"/>
    </location>
</feature>
<evidence type="ECO:0000256" key="3">
    <source>
        <dbReference type="ARBA" id="ARBA00022692"/>
    </source>
</evidence>
<evidence type="ECO:0000256" key="6">
    <source>
        <dbReference type="SAM" id="Phobius"/>
    </source>
</evidence>
<evidence type="ECO:0000256" key="5">
    <source>
        <dbReference type="ARBA" id="ARBA00023136"/>
    </source>
</evidence>
<feature type="transmembrane region" description="Helical" evidence="6">
    <location>
        <begin position="150"/>
        <end position="169"/>
    </location>
</feature>
<dbReference type="RefSeq" id="WP_012706177.1">
    <property type="nucleotide sequence ID" value="NC_012586.1"/>
</dbReference>
<feature type="transmembrane region" description="Helical" evidence="6">
    <location>
        <begin position="62"/>
        <end position="82"/>
    </location>
</feature>